<accession>A0A367KD81</accession>
<sequence length="71" mass="8213">EPLKNKKERLPDYIFSEVTEEDLESGFTVEVSWAPLPTTSHNSSRHSSDDFKGLMLTDLIDKKRSRDEEET</sequence>
<dbReference type="OrthoDB" id="6423603at2759"/>
<gene>
    <name evidence="1" type="ORF">CU097_015744</name>
</gene>
<dbReference type="AlphaFoldDB" id="A0A367KD81"/>
<organism evidence="1 2">
    <name type="scientific">Rhizopus azygosporus</name>
    <name type="common">Rhizopus microsporus var. azygosporus</name>
    <dbReference type="NCBI Taxonomy" id="86630"/>
    <lineage>
        <taxon>Eukaryota</taxon>
        <taxon>Fungi</taxon>
        <taxon>Fungi incertae sedis</taxon>
        <taxon>Mucoromycota</taxon>
        <taxon>Mucoromycotina</taxon>
        <taxon>Mucoromycetes</taxon>
        <taxon>Mucorales</taxon>
        <taxon>Mucorineae</taxon>
        <taxon>Rhizopodaceae</taxon>
        <taxon>Rhizopus</taxon>
    </lineage>
</organism>
<name>A0A367KD81_RHIAZ</name>
<dbReference type="Proteomes" id="UP000252139">
    <property type="component" value="Unassembled WGS sequence"/>
</dbReference>
<proteinExistence type="predicted"/>
<dbReference type="EMBL" id="PJQL01000080">
    <property type="protein sequence ID" value="RCI00111.1"/>
    <property type="molecule type" value="Genomic_DNA"/>
</dbReference>
<feature type="non-terminal residue" evidence="1">
    <location>
        <position position="1"/>
    </location>
</feature>
<evidence type="ECO:0000313" key="2">
    <source>
        <dbReference type="Proteomes" id="UP000252139"/>
    </source>
</evidence>
<keyword evidence="2" id="KW-1185">Reference proteome</keyword>
<reference evidence="1 2" key="1">
    <citation type="journal article" date="2018" name="G3 (Bethesda)">
        <title>Phylogenetic and Phylogenomic Definition of Rhizopus Species.</title>
        <authorList>
            <person name="Gryganskyi A.P."/>
            <person name="Golan J."/>
            <person name="Dolatabadi S."/>
            <person name="Mondo S."/>
            <person name="Robb S."/>
            <person name="Idnurm A."/>
            <person name="Muszewska A."/>
            <person name="Steczkiewicz K."/>
            <person name="Masonjones S."/>
            <person name="Liao H.L."/>
            <person name="Gajdeczka M.T."/>
            <person name="Anike F."/>
            <person name="Vuek A."/>
            <person name="Anishchenko I.M."/>
            <person name="Voigt K."/>
            <person name="de Hoog G.S."/>
            <person name="Smith M.E."/>
            <person name="Heitman J."/>
            <person name="Vilgalys R."/>
            <person name="Stajich J.E."/>
        </authorList>
    </citation>
    <scope>NUCLEOTIDE SEQUENCE [LARGE SCALE GENOMIC DNA]</scope>
    <source>
        <strain evidence="1 2">CBS 357.93</strain>
    </source>
</reference>
<evidence type="ECO:0000313" key="1">
    <source>
        <dbReference type="EMBL" id="RCI00111.1"/>
    </source>
</evidence>
<comment type="caution">
    <text evidence="1">The sequence shown here is derived from an EMBL/GenBank/DDBJ whole genome shotgun (WGS) entry which is preliminary data.</text>
</comment>
<protein>
    <submittedName>
        <fullName evidence="1">Uncharacterized protein</fullName>
    </submittedName>
</protein>